<evidence type="ECO:0000313" key="6">
    <source>
        <dbReference type="Proteomes" id="UP000007813"/>
    </source>
</evidence>
<dbReference type="EMBL" id="ALJD01000014">
    <property type="protein sequence ID" value="EJN57333.1"/>
    <property type="molecule type" value="Genomic_DNA"/>
</dbReference>
<evidence type="ECO:0000256" key="2">
    <source>
        <dbReference type="ARBA" id="ARBA00049666"/>
    </source>
</evidence>
<accession>J2ZWC7</accession>
<feature type="coiled-coil region" evidence="3">
    <location>
        <begin position="418"/>
        <end position="485"/>
    </location>
</feature>
<dbReference type="Pfam" id="PF13476">
    <property type="entry name" value="AAA_23"/>
    <property type="match status" value="1"/>
</dbReference>
<dbReference type="OrthoDB" id="308244at2157"/>
<dbReference type="InterPro" id="IPR038729">
    <property type="entry name" value="Rad50/SbcC_AAA"/>
</dbReference>
<dbReference type="GO" id="GO:0006302">
    <property type="term" value="P:double-strand break repair"/>
    <property type="evidence" value="ECO:0007669"/>
    <property type="project" value="InterPro"/>
</dbReference>
<dbReference type="InterPro" id="IPR027417">
    <property type="entry name" value="P-loop_NTPase"/>
</dbReference>
<keyword evidence="1 3" id="KW-0175">Coiled coil</keyword>
<dbReference type="PANTHER" id="PTHR32114">
    <property type="entry name" value="ABC TRANSPORTER ABCH.3"/>
    <property type="match status" value="1"/>
</dbReference>
<evidence type="ECO:0000256" key="3">
    <source>
        <dbReference type="SAM" id="Coils"/>
    </source>
</evidence>
<dbReference type="SUPFAM" id="SSF52540">
    <property type="entry name" value="P-loop containing nucleoside triphosphate hydrolases"/>
    <property type="match status" value="1"/>
</dbReference>
<evidence type="ECO:0000313" key="5">
    <source>
        <dbReference type="EMBL" id="EJN57333.1"/>
    </source>
</evidence>
<gene>
    <name evidence="5" type="ORF">HSB1_42960</name>
</gene>
<comment type="similarity">
    <text evidence="2">Belongs to the Sph1/Sph2 family.</text>
</comment>
<reference evidence="5 6" key="1">
    <citation type="journal article" date="2012" name="J. Bacteriol.">
        <title>Draft Genome Sequence of the Extremely Halophilic Archaeon Halogranum salarium B-1T.</title>
        <authorList>
            <person name="Kim K.K."/>
            <person name="Lee K.C."/>
            <person name="Lee J.S."/>
        </authorList>
    </citation>
    <scope>NUCLEOTIDE SEQUENCE [LARGE SCALE GENOMIC DNA]</scope>
    <source>
        <strain evidence="5 6">B-1</strain>
    </source>
</reference>
<dbReference type="PANTHER" id="PTHR32114:SF2">
    <property type="entry name" value="ABC TRANSPORTER ABCH.3"/>
    <property type="match status" value="1"/>
</dbReference>
<dbReference type="Proteomes" id="UP000007813">
    <property type="component" value="Unassembled WGS sequence"/>
</dbReference>
<evidence type="ECO:0000256" key="1">
    <source>
        <dbReference type="ARBA" id="ARBA00023054"/>
    </source>
</evidence>
<protein>
    <recommendedName>
        <fullName evidence="4">Rad50/SbcC-type AAA domain-containing protein</fullName>
    </recommendedName>
</protein>
<sequence>MSEQPPVFERVDRRIEQEDKFTEKQKKRFKEFFREYYAELQFETNDIRLDRFSAENFRTIDETDIDFNRTDTILYGRNSKGKTSLVKALLYNIAGLPKNPSAFDMTNLVNKKKSALSTTGYWTIDDSPATLERALRQSGQGSSLSGDEEPYLSDGHTTEATISGKFTDPSDVLETFGLQSLKQRGHDPYSVLSLFFLMSEDFTRFLGEKHSELMDLLFGVNITTVISAIENKIDELELEDEEDEAAQELRRYESEQEILGVDLQSIQTELQEKLDELKEKEDELENLKSALDGENQLDKLRDQRNELRGRLADLKTKRSRVVEELASVRRTIERYQDTELVSDMSGIADELRGFMTIPDRCPICTNEVDTSQREAMLHDHACPLCQKEMPDDRYRTEVEYAQSENATDTDGVQHEETLEDLRKQEQELVGRQRRLNNQIENLEARIEELSRDIQQNDLSDLADERDNLQREVRSLRDNTVELRVKEDTLKQQLARVTYERKANAHLVDIAKAKDNQRQAFRRLKAIIAKTRQSHRERIKSKIGDEMQQLFSNFTEGTLRDAHSVEFKSGGSYHFEIITSSERLDSSVADESTAEINLHALLFHTAVLKLLSQSINTLPLRLFVVDSPFANEVDERNAKDIADFISALPKILPDYQIILASAETGDFDPGRYSGRYNLVEFE</sequence>
<name>J2ZWC7_9EURY</name>
<feature type="domain" description="Rad50/SbcC-type AAA" evidence="4">
    <location>
        <begin position="54"/>
        <end position="291"/>
    </location>
</feature>
<dbReference type="eggNOG" id="ENOG502N5QN">
    <property type="taxonomic scope" value="Archaea"/>
</dbReference>
<evidence type="ECO:0000259" key="4">
    <source>
        <dbReference type="Pfam" id="PF13476"/>
    </source>
</evidence>
<organism evidence="5 6">
    <name type="scientific">Halogranum salarium B-1</name>
    <dbReference type="NCBI Taxonomy" id="1210908"/>
    <lineage>
        <taxon>Archaea</taxon>
        <taxon>Methanobacteriati</taxon>
        <taxon>Methanobacteriota</taxon>
        <taxon>Stenosarchaea group</taxon>
        <taxon>Halobacteria</taxon>
        <taxon>Halobacteriales</taxon>
        <taxon>Haloferacaceae</taxon>
    </lineage>
</organism>
<comment type="caution">
    <text evidence="5">The sequence shown here is derived from an EMBL/GenBank/DDBJ whole genome shotgun (WGS) entry which is preliminary data.</text>
</comment>
<dbReference type="GO" id="GO:0016887">
    <property type="term" value="F:ATP hydrolysis activity"/>
    <property type="evidence" value="ECO:0007669"/>
    <property type="project" value="InterPro"/>
</dbReference>
<feature type="coiled-coil region" evidence="3">
    <location>
        <begin position="226"/>
        <end position="324"/>
    </location>
</feature>
<dbReference type="AlphaFoldDB" id="J2ZWC7"/>
<dbReference type="RefSeq" id="WP_009367745.1">
    <property type="nucleotide sequence ID" value="NZ_ALJD01000014.1"/>
</dbReference>
<proteinExistence type="inferred from homology"/>
<dbReference type="Gene3D" id="3.40.50.300">
    <property type="entry name" value="P-loop containing nucleotide triphosphate hydrolases"/>
    <property type="match status" value="2"/>
</dbReference>